<dbReference type="GO" id="GO:0043714">
    <property type="term" value="F:(R)-citramalate synthase activity"/>
    <property type="evidence" value="ECO:0007669"/>
    <property type="project" value="UniProtKB-UniRule"/>
</dbReference>
<protein>
    <recommendedName>
        <fullName evidence="8">Citramalate synthase</fullName>
        <ecNumber evidence="8">2.3.3.21</ecNumber>
    </recommendedName>
</protein>
<dbReference type="CDD" id="cd07941">
    <property type="entry name" value="DRE_TIM_LeuA3"/>
    <property type="match status" value="1"/>
</dbReference>
<evidence type="ECO:0000256" key="4">
    <source>
        <dbReference type="ARBA" id="ARBA00022624"/>
    </source>
</evidence>
<sequence>MKKIEIYDTTLRDGAQGEGVSFSLQDKLSITQRLDEIGVDFVEGGYPLSNEKDAEYFRRVQELNLRHTKVCAFGMTRRKGMTAAEDPGMKALVDSGAPVVTIVGKTHDFHVTDVLRVTLEENLAMIADSISYVVSEGREVIYDAEHFFDGWKANPEYAAETIRAAAKAGARLVVMCDTNGGSLPEEIAEYAQKAIAALAEFNVPVGIHTHNDGDLAVANSLAAVDAGAVQVQGTINGFGERCGNADLISVIANLGLKKKGYDVIGGEGFDHLTELSRYVYDTANVNRRTSQPFVGQSAFAHKGGMHVHAINRAASSYEHIDPQIVGNERRVLVSELSGRSNIMALTTKHNLQDDRELMDKILAEVVSKENQGYQYEAAEASFDLLVKRVAGVFQPHFEILKYHVEVEDLVEHKMVDLVTEATVKVSIDGEIRYEVGEGDGPVQALDVALRKALNERYPTLESMHLVDYKVRVVNQEAGTAARIRVTIESADEDSVWGTIGVSENIIQASWNALVDAIEYKLYKDEQRGKLPARVSAESTATK</sequence>
<dbReference type="Gene3D" id="3.20.20.70">
    <property type="entry name" value="Aldolase class I"/>
    <property type="match status" value="1"/>
</dbReference>
<reference evidence="11 12" key="1">
    <citation type="submission" date="2018-02" db="EMBL/GenBank/DDBJ databases">
        <title>Comparative genomes isolates from brazilian mangrove.</title>
        <authorList>
            <person name="Araujo J.E."/>
            <person name="Taketani R.G."/>
            <person name="Silva M.C.P."/>
            <person name="Loureco M.V."/>
            <person name="Andreote F.D."/>
        </authorList>
    </citation>
    <scope>NUCLEOTIDE SEQUENCE [LARGE SCALE GENOMIC DNA]</scope>
    <source>
        <strain evidence="11 12">Nap-Phe MGV</strain>
    </source>
</reference>
<evidence type="ECO:0000256" key="2">
    <source>
        <dbReference type="ARBA" id="ARBA00006154"/>
    </source>
</evidence>
<dbReference type="Pfam" id="PF22617">
    <property type="entry name" value="HCS_D2"/>
    <property type="match status" value="1"/>
</dbReference>
<evidence type="ECO:0000256" key="1">
    <source>
        <dbReference type="ARBA" id="ARBA00004743"/>
    </source>
</evidence>
<keyword evidence="6" id="KW-0100">Branched-chain amino acid biosynthesis</keyword>
<keyword evidence="4" id="KW-0412">Isoleucine biosynthesis</keyword>
<comment type="similarity">
    <text evidence="2 9">Belongs to the alpha-IPM synthase/homocitrate synthase family.</text>
</comment>
<evidence type="ECO:0000256" key="6">
    <source>
        <dbReference type="ARBA" id="ARBA00023304"/>
    </source>
</evidence>
<dbReference type="PROSITE" id="PS00815">
    <property type="entry name" value="AIPM_HOMOCIT_SYNTH_1"/>
    <property type="match status" value="1"/>
</dbReference>
<dbReference type="Proteomes" id="UP000237819">
    <property type="component" value="Unassembled WGS sequence"/>
</dbReference>
<comment type="catalytic activity">
    <reaction evidence="7">
        <text>pyruvate + acetyl-CoA + H2O = (3R)-citramalate + CoA + H(+)</text>
        <dbReference type="Rhea" id="RHEA:19045"/>
        <dbReference type="ChEBI" id="CHEBI:15361"/>
        <dbReference type="ChEBI" id="CHEBI:15377"/>
        <dbReference type="ChEBI" id="CHEBI:15378"/>
        <dbReference type="ChEBI" id="CHEBI:30934"/>
        <dbReference type="ChEBI" id="CHEBI:57287"/>
        <dbReference type="ChEBI" id="CHEBI:57288"/>
        <dbReference type="EC" id="2.3.3.21"/>
    </reaction>
</comment>
<dbReference type="UniPathway" id="UPA00047">
    <property type="reaction ID" value="UER00066"/>
</dbReference>
<dbReference type="InterPro" id="IPR013709">
    <property type="entry name" value="2-isopropylmalate_synth_dimer"/>
</dbReference>
<evidence type="ECO:0000313" key="11">
    <source>
        <dbReference type="EMBL" id="PQO45025.1"/>
    </source>
</evidence>
<dbReference type="RefSeq" id="WP_105336425.1">
    <property type="nucleotide sequence ID" value="NZ_PUHZ01000016.1"/>
</dbReference>
<proteinExistence type="inferred from homology"/>
<dbReference type="SUPFAM" id="SSF51569">
    <property type="entry name" value="Aldolase"/>
    <property type="match status" value="1"/>
</dbReference>
<gene>
    <name evidence="11" type="ORF">C5Y93_15950</name>
</gene>
<dbReference type="InterPro" id="IPR005675">
    <property type="entry name" value="Citramal_synthase"/>
</dbReference>
<dbReference type="InterPro" id="IPR054691">
    <property type="entry name" value="LeuA/HCS_post-cat"/>
</dbReference>
<evidence type="ECO:0000313" key="12">
    <source>
        <dbReference type="Proteomes" id="UP000237819"/>
    </source>
</evidence>
<dbReference type="Pfam" id="PF08502">
    <property type="entry name" value="LeuA_dimer"/>
    <property type="match status" value="1"/>
</dbReference>
<evidence type="ECO:0000256" key="9">
    <source>
        <dbReference type="RuleBase" id="RU003523"/>
    </source>
</evidence>
<dbReference type="AlphaFoldDB" id="A0A2S8GKP8"/>
<dbReference type="SUPFAM" id="SSF110921">
    <property type="entry name" value="2-isopropylmalate synthase LeuA, allosteric (dimerisation) domain"/>
    <property type="match status" value="1"/>
</dbReference>
<evidence type="ECO:0000256" key="3">
    <source>
        <dbReference type="ARBA" id="ARBA00022605"/>
    </source>
</evidence>
<dbReference type="EMBL" id="PUHZ01000016">
    <property type="protein sequence ID" value="PQO45025.1"/>
    <property type="molecule type" value="Genomic_DNA"/>
</dbReference>
<dbReference type="GO" id="GO:0009097">
    <property type="term" value="P:isoleucine biosynthetic process"/>
    <property type="evidence" value="ECO:0007669"/>
    <property type="project" value="UniProtKB-UniRule"/>
</dbReference>
<evidence type="ECO:0000256" key="5">
    <source>
        <dbReference type="ARBA" id="ARBA00022679"/>
    </source>
</evidence>
<comment type="pathway">
    <text evidence="1">Amino-acid biosynthesis; L-isoleucine biosynthesis; 2-oxobutanoate from pyruvate: step 1/3.</text>
</comment>
<dbReference type="PANTHER" id="PTHR43538">
    <property type="entry name" value="ALPHA-IPM SYNTHASE/HOMOCITRATE SYNTHASE"/>
    <property type="match status" value="1"/>
</dbReference>
<organism evidence="11 12">
    <name type="scientific">Blastopirellula marina</name>
    <dbReference type="NCBI Taxonomy" id="124"/>
    <lineage>
        <taxon>Bacteria</taxon>
        <taxon>Pseudomonadati</taxon>
        <taxon>Planctomycetota</taxon>
        <taxon>Planctomycetia</taxon>
        <taxon>Pirellulales</taxon>
        <taxon>Pirellulaceae</taxon>
        <taxon>Blastopirellula</taxon>
    </lineage>
</organism>
<evidence type="ECO:0000259" key="10">
    <source>
        <dbReference type="PROSITE" id="PS50991"/>
    </source>
</evidence>
<accession>A0A2S8GKP8</accession>
<feature type="domain" description="Pyruvate carboxyltransferase" evidence="10">
    <location>
        <begin position="4"/>
        <end position="273"/>
    </location>
</feature>
<evidence type="ECO:0000256" key="7">
    <source>
        <dbReference type="ARBA" id="ARBA00048263"/>
    </source>
</evidence>
<dbReference type="Pfam" id="PF00682">
    <property type="entry name" value="HMGL-like"/>
    <property type="match status" value="1"/>
</dbReference>
<evidence type="ECO:0000256" key="8">
    <source>
        <dbReference type="NCBIfam" id="TIGR00977"/>
    </source>
</evidence>
<dbReference type="InterPro" id="IPR002034">
    <property type="entry name" value="AIPM/Hcit_synth_CS"/>
</dbReference>
<dbReference type="GO" id="GO:0009098">
    <property type="term" value="P:L-leucine biosynthetic process"/>
    <property type="evidence" value="ECO:0007669"/>
    <property type="project" value="InterPro"/>
</dbReference>
<name>A0A2S8GKP8_9BACT</name>
<dbReference type="PROSITE" id="PS50991">
    <property type="entry name" value="PYR_CT"/>
    <property type="match status" value="1"/>
</dbReference>
<dbReference type="InterPro" id="IPR036230">
    <property type="entry name" value="LeuA_allosteric_dom_sf"/>
</dbReference>
<dbReference type="InterPro" id="IPR013785">
    <property type="entry name" value="Aldolase_TIM"/>
</dbReference>
<dbReference type="GO" id="GO:0003852">
    <property type="term" value="F:2-isopropylmalate synthase activity"/>
    <property type="evidence" value="ECO:0007669"/>
    <property type="project" value="InterPro"/>
</dbReference>
<keyword evidence="3" id="KW-0028">Amino-acid biosynthesis</keyword>
<dbReference type="PANTHER" id="PTHR43538:SF1">
    <property type="entry name" value="(R)-CITRAMALATE SYNTHASE"/>
    <property type="match status" value="1"/>
</dbReference>
<dbReference type="Gene3D" id="1.10.238.260">
    <property type="match status" value="1"/>
</dbReference>
<dbReference type="OrthoDB" id="9804858at2"/>
<keyword evidence="5 9" id="KW-0808">Transferase</keyword>
<dbReference type="SMART" id="SM00917">
    <property type="entry name" value="LeuA_dimer"/>
    <property type="match status" value="1"/>
</dbReference>
<comment type="caution">
    <text evidence="11">The sequence shown here is derived from an EMBL/GenBank/DDBJ whole genome shotgun (WGS) entry which is preliminary data.</text>
</comment>
<dbReference type="EC" id="2.3.3.21" evidence="8"/>
<dbReference type="NCBIfam" id="TIGR00977">
    <property type="entry name" value="citramal_synth"/>
    <property type="match status" value="1"/>
</dbReference>
<dbReference type="Gene3D" id="3.30.160.270">
    <property type="match status" value="1"/>
</dbReference>
<dbReference type="InterPro" id="IPR000891">
    <property type="entry name" value="PYR_CT"/>
</dbReference>